<dbReference type="Pfam" id="PF17132">
    <property type="entry name" value="Glyco_hydro_106"/>
    <property type="match status" value="1"/>
</dbReference>
<dbReference type="InterPro" id="IPR008979">
    <property type="entry name" value="Galactose-bd-like_sf"/>
</dbReference>
<dbReference type="EMBL" id="JBHLTS010000021">
    <property type="protein sequence ID" value="MFC0514858.1"/>
    <property type="molecule type" value="Genomic_DNA"/>
</dbReference>
<protein>
    <submittedName>
        <fullName evidence="3">Glycosyl hydrolase</fullName>
    </submittedName>
</protein>
<gene>
    <name evidence="3" type="ORF">ACFFGT_11640</name>
</gene>
<dbReference type="CDD" id="cd03143">
    <property type="entry name" value="A4_beta-galactosidase_middle_domain"/>
    <property type="match status" value="1"/>
</dbReference>
<dbReference type="PANTHER" id="PTHR43817:SF1">
    <property type="entry name" value="HYDROLASE, FAMILY 43, PUTATIVE (AFU_ORTHOLOGUE AFUA_3G01660)-RELATED"/>
    <property type="match status" value="1"/>
</dbReference>
<comment type="caution">
    <text evidence="3">The sequence shown here is derived from an EMBL/GenBank/DDBJ whole genome shotgun (WGS) entry which is preliminary data.</text>
</comment>
<keyword evidence="2 3" id="KW-0378">Hydrolase</keyword>
<proteinExistence type="predicted"/>
<organism evidence="3 4">
    <name type="scientific">Mucilaginibacter angelicae</name>
    <dbReference type="NCBI Taxonomy" id="869718"/>
    <lineage>
        <taxon>Bacteria</taxon>
        <taxon>Pseudomonadati</taxon>
        <taxon>Bacteroidota</taxon>
        <taxon>Sphingobacteriia</taxon>
        <taxon>Sphingobacteriales</taxon>
        <taxon>Sphingobacteriaceae</taxon>
        <taxon>Mucilaginibacter</taxon>
    </lineage>
</organism>
<reference evidence="3 4" key="1">
    <citation type="submission" date="2024-09" db="EMBL/GenBank/DDBJ databases">
        <authorList>
            <person name="Sun Q."/>
            <person name="Mori K."/>
        </authorList>
    </citation>
    <scope>NUCLEOTIDE SEQUENCE [LARGE SCALE GENOMIC DNA]</scope>
    <source>
        <strain evidence="3 4">NCAIM B.02415</strain>
    </source>
</reference>
<evidence type="ECO:0000313" key="3">
    <source>
        <dbReference type="EMBL" id="MFC0514858.1"/>
    </source>
</evidence>
<name>A0ABV6L5Y7_9SPHI</name>
<dbReference type="Gene3D" id="2.60.120.260">
    <property type="entry name" value="Galactose-binding domain-like"/>
    <property type="match status" value="1"/>
</dbReference>
<dbReference type="RefSeq" id="WP_377022701.1">
    <property type="nucleotide sequence ID" value="NZ_JBHLTS010000021.1"/>
</dbReference>
<keyword evidence="4" id="KW-1185">Reference proteome</keyword>
<evidence type="ECO:0000313" key="4">
    <source>
        <dbReference type="Proteomes" id="UP001589828"/>
    </source>
</evidence>
<dbReference type="GO" id="GO:0016787">
    <property type="term" value="F:hydrolase activity"/>
    <property type="evidence" value="ECO:0007669"/>
    <property type="project" value="UniProtKB-KW"/>
</dbReference>
<accession>A0ABV6L5Y7</accession>
<dbReference type="PANTHER" id="PTHR43817">
    <property type="entry name" value="GLYCOSYL HYDROLASE"/>
    <property type="match status" value="1"/>
</dbReference>
<dbReference type="NCBIfam" id="NF045579">
    <property type="entry name" value="rhamnoside_JR"/>
    <property type="match status" value="1"/>
</dbReference>
<evidence type="ECO:0000256" key="1">
    <source>
        <dbReference type="ARBA" id="ARBA00022729"/>
    </source>
</evidence>
<evidence type="ECO:0000256" key="2">
    <source>
        <dbReference type="ARBA" id="ARBA00022801"/>
    </source>
</evidence>
<keyword evidence="1" id="KW-0732">Signal</keyword>
<sequence length="1003" mass="112245">MYKPFIASLIVFLCIQFAALGQVSKLKAGFINPPDSAKPGVYWYFMDGNMSAKSITADLESMKKAGIGNLIFLEVNVGIPRGPVDFLSEEWQNMFAHAVKEAKRLGIEITLGIGPGWTGSGGPWVPVSQSMQHLVSSTINITGGTRQQITLPIPQPKAPYFGEGAFTPELKKQWNDFYEDVAVIAYPTPASASAKIADIDEKALYYRAPYSSVKGVKQYLPYTATYQEPAKDAVIDKSKIIDLTGKLNVDGELDWIAPKGNWTIIRLGKRNNGAITRPAPVPGLGFEADKFDTVALNAHLENYVGKLLRKTGKPDAAAQGGLKRLHIDSWEMGAQNWTGNFRAEFLKRRGYDPLPYFPVYVGNVVESNEISERFLWDLRQTAQELVLENHAGYVKQYAHKLGLKLSIEPYDMNPTADLELGNIADVPMCEFWSKGYGFNSSFSCMEATSIGHVNGKLLIPAEAFTAQDDMWKQHPGSMKNQGDWAFATGINRFVYHTFQNQFLADSLRPGATMGPYGVHWDRNQTWWPMVNGYHDYVSRCQYVLQEGRAVADVLYLIPEGSPHVFRPPSSAMDGNMVIPDRKGYNFDGCSPGQLYKASVRNGQIVFSGGASYRLLVLPAVKTMTPGLLQKITSLVNEGATVVGSPPLKSPGLSNYPMCDVQLATMAKKLWGTLQEPDQQTEHQFGKGKLIWGGELSKNINDLYPEYELTAGILQKMNVAHDFTANGQLRYTHRVVGNDDVYFVSNRTDQQVATTATFRSVSGTIQLWDPMTAKVRVLPEYSRRASVTSVPLKFEPYQSYFVVFTKEISVAINRKNFADHKIVKALQGPWQVSFDPKWGGPKQIQFDKLKDWTQRPEDGIRYYSGTAVYRKTFDLPVGILLQKNKKISIDLGEVNSMARVKVNGKNVGILWTAPWRIDISNADLKKHNQLEIEVVNLWPNRLIGDERLPDDGIQNDEKWPEWLLKGMPRKSKRFTFSTHKFYTKDSSLLKSGLIGPVKLQQSDF</sequence>
<dbReference type="SUPFAM" id="SSF49785">
    <property type="entry name" value="Galactose-binding domain-like"/>
    <property type="match status" value="1"/>
</dbReference>
<dbReference type="Proteomes" id="UP001589828">
    <property type="component" value="Unassembled WGS sequence"/>
</dbReference>